<dbReference type="Pfam" id="PF10987">
    <property type="entry name" value="DUF2806"/>
    <property type="match status" value="1"/>
</dbReference>
<protein>
    <recommendedName>
        <fullName evidence="3">DUF2806 domain-containing protein</fullName>
    </recommendedName>
</protein>
<evidence type="ECO:0000313" key="2">
    <source>
        <dbReference type="Proteomes" id="UP000218385"/>
    </source>
</evidence>
<gene>
    <name evidence="1" type="ORF">CNN82_28625</name>
</gene>
<dbReference type="EMBL" id="CP023466">
    <property type="protein sequence ID" value="ATE80639.1"/>
    <property type="molecule type" value="Genomic_DNA"/>
</dbReference>
<evidence type="ECO:0000313" key="1">
    <source>
        <dbReference type="EMBL" id="ATE80639.1"/>
    </source>
</evidence>
<organism evidence="1 2">
    <name type="scientific">Pseudomonas frederiksbergensis</name>
    <dbReference type="NCBI Taxonomy" id="104087"/>
    <lineage>
        <taxon>Bacteria</taxon>
        <taxon>Pseudomonadati</taxon>
        <taxon>Pseudomonadota</taxon>
        <taxon>Gammaproteobacteria</taxon>
        <taxon>Pseudomonadales</taxon>
        <taxon>Pseudomonadaceae</taxon>
        <taxon>Pseudomonas</taxon>
    </lineage>
</organism>
<evidence type="ECO:0008006" key="3">
    <source>
        <dbReference type="Google" id="ProtNLM"/>
    </source>
</evidence>
<dbReference type="Proteomes" id="UP000218385">
    <property type="component" value="Chromosome"/>
</dbReference>
<reference evidence="1 2" key="1">
    <citation type="submission" date="2017-09" db="EMBL/GenBank/DDBJ databases">
        <title>Complete Genome sequence of Lysobacter capsici KNU-15.</title>
        <authorList>
            <person name="Kim M.-C."/>
            <person name="Yi H."/>
            <person name="Lee D.-W."/>
            <person name="Shin J.-H."/>
        </authorList>
    </citation>
    <scope>NUCLEOTIDE SEQUENCE [LARGE SCALE GENOMIC DNA]</scope>
    <source>
        <strain evidence="1 2">KNU-15</strain>
    </source>
</reference>
<name>A0AB33EJY7_9PSED</name>
<sequence length="342" mass="38755">MDIKDIAGLSKPLTRLIEVISQGVGAVSASYLTKKNAEAKAHEIRVISDALKDVAEQHHLPVVYRDGAIELWQKPEDKTLSLEPASHEDKAALRLDYQERKRQNNIENISSIAAIELAEEHEVSDVKPDEDWVSRFFNFAQDVSSEQMQDLWGRILAGEIKKPGTYSLRTLEFIRNITKSDASRLEHLGKLATQFGGTTFVAMHDKNWMKQNREIYPGHHFEIGEIGAMYPTDLNLRVFRDEETQEEVFTSGALMLLVKRGDVKREINLPMWKFTAVGRELIELIPNANDEGYLESLGRFFLERKAVATLAKIIERLPGGQIRYESIREISSHPSPEATSDA</sequence>
<proteinExistence type="predicted"/>
<dbReference type="AlphaFoldDB" id="A0AB33EJY7"/>
<accession>A0AB33EJY7</accession>
<dbReference type="InterPro" id="IPR021254">
    <property type="entry name" value="DUF2806"/>
</dbReference>